<gene>
    <name evidence="2" type="ORF">LXT13_18945</name>
</gene>
<sequence length="380" mass="41374">MANARESELHYPLGDTLPASGDALDVAPGVRWVRMGLPFALDHINLWLLRDRLDGRDGWTIVDCGIASDDTRAAWERVFAERLDGLPVLRIIATHFHPDHLGLAHWLTERWSGRAAGPPAGAPLGGARSGNAASAAANPECRLWMSATDYHLARLASGSTIGMGGMAAAAFFGSHGLTDPEALDKIRARADYYPTMVPAVPASYRRLMEGIELDIGGRTWRCFAGHGHSPEHISLFCDDARLLISGDMVLPRISTNVSVVDVEPEADPLRLYLASLERLRSLPDDTLVLPSHGKPFRGLHGRIDQLIEHHGERLADVMAACAAAPSHAAGLLPVLFKRKLDLHQTTFAMGEAIAHLNTLWLGGRLQRQLDADGIYRFSAR</sequence>
<evidence type="ECO:0000313" key="2">
    <source>
        <dbReference type="EMBL" id="MCE4556477.1"/>
    </source>
</evidence>
<dbReference type="InterPro" id="IPR048933">
    <property type="entry name" value="B_lactamase-like_C"/>
</dbReference>
<keyword evidence="3" id="KW-1185">Reference proteome</keyword>
<dbReference type="Pfam" id="PF00753">
    <property type="entry name" value="Lactamase_B"/>
    <property type="match status" value="1"/>
</dbReference>
<dbReference type="RefSeq" id="WP_233373511.1">
    <property type="nucleotide sequence ID" value="NZ_JAJTWU010000007.1"/>
</dbReference>
<feature type="domain" description="Metallo-beta-lactamase" evidence="1">
    <location>
        <begin position="43"/>
        <end position="292"/>
    </location>
</feature>
<protein>
    <submittedName>
        <fullName evidence="2">MBL fold metallo-hydrolase</fullName>
    </submittedName>
</protein>
<dbReference type="SMART" id="SM00849">
    <property type="entry name" value="Lactamase_B"/>
    <property type="match status" value="1"/>
</dbReference>
<dbReference type="Pfam" id="PF21221">
    <property type="entry name" value="B_lactamase-like_C"/>
    <property type="match status" value="1"/>
</dbReference>
<dbReference type="EMBL" id="JAJTWU010000007">
    <property type="protein sequence ID" value="MCE4556477.1"/>
    <property type="molecule type" value="Genomic_DNA"/>
</dbReference>
<organism evidence="2 3">
    <name type="scientific">Pelomonas cellulosilytica</name>
    <dbReference type="NCBI Taxonomy" id="2906762"/>
    <lineage>
        <taxon>Bacteria</taxon>
        <taxon>Pseudomonadati</taxon>
        <taxon>Pseudomonadota</taxon>
        <taxon>Betaproteobacteria</taxon>
        <taxon>Burkholderiales</taxon>
        <taxon>Sphaerotilaceae</taxon>
        <taxon>Roseateles</taxon>
    </lineage>
</organism>
<dbReference type="InterPro" id="IPR036388">
    <property type="entry name" value="WH-like_DNA-bd_sf"/>
</dbReference>
<evidence type="ECO:0000259" key="1">
    <source>
        <dbReference type="SMART" id="SM00849"/>
    </source>
</evidence>
<dbReference type="InterPro" id="IPR036866">
    <property type="entry name" value="RibonucZ/Hydroxyglut_hydro"/>
</dbReference>
<evidence type="ECO:0000313" key="3">
    <source>
        <dbReference type="Proteomes" id="UP001200741"/>
    </source>
</evidence>
<dbReference type="PANTHER" id="PTHR23131">
    <property type="entry name" value="ENDORIBONUCLEASE LACTB2"/>
    <property type="match status" value="1"/>
</dbReference>
<proteinExistence type="predicted"/>
<comment type="caution">
    <text evidence="2">The sequence shown here is derived from an EMBL/GenBank/DDBJ whole genome shotgun (WGS) entry which is preliminary data.</text>
</comment>
<dbReference type="InterPro" id="IPR050662">
    <property type="entry name" value="Sec-metab_biosynth-thioest"/>
</dbReference>
<dbReference type="InterPro" id="IPR001279">
    <property type="entry name" value="Metallo-B-lactamas"/>
</dbReference>
<dbReference type="SUPFAM" id="SSF56281">
    <property type="entry name" value="Metallo-hydrolase/oxidoreductase"/>
    <property type="match status" value="1"/>
</dbReference>
<name>A0ABS8XXE0_9BURK</name>
<accession>A0ABS8XXE0</accession>
<dbReference type="Gene3D" id="1.10.10.10">
    <property type="entry name" value="Winged helix-like DNA-binding domain superfamily/Winged helix DNA-binding domain"/>
    <property type="match status" value="1"/>
</dbReference>
<reference evidence="2 3" key="1">
    <citation type="submission" date="2021-12" db="EMBL/GenBank/DDBJ databases">
        <title>Genome seq of P8.</title>
        <authorList>
            <person name="Seo T."/>
        </authorList>
    </citation>
    <scope>NUCLEOTIDE SEQUENCE [LARGE SCALE GENOMIC DNA]</scope>
    <source>
        <strain evidence="2 3">P8</strain>
    </source>
</reference>
<dbReference type="Gene3D" id="3.60.15.10">
    <property type="entry name" value="Ribonuclease Z/Hydroxyacylglutathione hydrolase-like"/>
    <property type="match status" value="1"/>
</dbReference>
<dbReference type="PANTHER" id="PTHR23131:SF4">
    <property type="entry name" value="METALLO-BETA-LACTAMASE SUPERFAMILY POTEIN"/>
    <property type="match status" value="1"/>
</dbReference>
<dbReference type="Proteomes" id="UP001200741">
    <property type="component" value="Unassembled WGS sequence"/>
</dbReference>